<comment type="caution">
    <text evidence="3">The sequence shown here is derived from an EMBL/GenBank/DDBJ whole genome shotgun (WGS) entry which is preliminary data.</text>
</comment>
<evidence type="ECO:0000256" key="2">
    <source>
        <dbReference type="SAM" id="SignalP"/>
    </source>
</evidence>
<dbReference type="Gene3D" id="2.50.20.20">
    <property type="match status" value="1"/>
</dbReference>
<accession>A0ABV8SB05</accession>
<feature type="chain" id="PRO_5045102127" evidence="2">
    <location>
        <begin position="31"/>
        <end position="294"/>
    </location>
</feature>
<feature type="signal peptide" evidence="2">
    <location>
        <begin position="1"/>
        <end position="30"/>
    </location>
</feature>
<reference evidence="4" key="1">
    <citation type="journal article" date="2019" name="Int. J. Syst. Evol. Microbiol.">
        <title>The Global Catalogue of Microorganisms (GCM) 10K type strain sequencing project: providing services to taxonomists for standard genome sequencing and annotation.</title>
        <authorList>
            <consortium name="The Broad Institute Genomics Platform"/>
            <consortium name="The Broad Institute Genome Sequencing Center for Infectious Disease"/>
            <person name="Wu L."/>
            <person name="Ma J."/>
        </authorList>
    </citation>
    <scope>NUCLEOTIDE SEQUENCE [LARGE SCALE GENOMIC DNA]</scope>
    <source>
        <strain evidence="4">CGMCC 4.1641</strain>
    </source>
</reference>
<keyword evidence="4" id="KW-1185">Reference proteome</keyword>
<evidence type="ECO:0000313" key="3">
    <source>
        <dbReference type="EMBL" id="MFC4303539.1"/>
    </source>
</evidence>
<evidence type="ECO:0000313" key="4">
    <source>
        <dbReference type="Proteomes" id="UP001595755"/>
    </source>
</evidence>
<feature type="region of interest" description="Disordered" evidence="1">
    <location>
        <begin position="256"/>
        <end position="294"/>
    </location>
</feature>
<proteinExistence type="predicted"/>
<gene>
    <name evidence="3" type="ORF">ACFO1S_08740</name>
</gene>
<organism evidence="3 4">
    <name type="scientific">Cohnella boryungensis</name>
    <dbReference type="NCBI Taxonomy" id="768479"/>
    <lineage>
        <taxon>Bacteria</taxon>
        <taxon>Bacillati</taxon>
        <taxon>Bacillota</taxon>
        <taxon>Bacilli</taxon>
        <taxon>Bacillales</taxon>
        <taxon>Paenibacillaceae</taxon>
        <taxon>Cohnella</taxon>
    </lineage>
</organism>
<dbReference type="Proteomes" id="UP001595755">
    <property type="component" value="Unassembled WGS sequence"/>
</dbReference>
<feature type="compositionally biased region" description="Acidic residues" evidence="1">
    <location>
        <begin position="283"/>
        <end position="294"/>
    </location>
</feature>
<name>A0ABV8SB05_9BACL</name>
<evidence type="ECO:0000256" key="1">
    <source>
        <dbReference type="SAM" id="MobiDB-lite"/>
    </source>
</evidence>
<keyword evidence="2" id="KW-0732">Signal</keyword>
<protein>
    <submittedName>
        <fullName evidence="3">DUF6612 family protein</fullName>
    </submittedName>
</protein>
<dbReference type="InterPro" id="IPR046720">
    <property type="entry name" value="DUF6612"/>
</dbReference>
<dbReference type="EMBL" id="JBHSED010000013">
    <property type="protein sequence ID" value="MFC4303539.1"/>
    <property type="molecule type" value="Genomic_DNA"/>
</dbReference>
<dbReference type="Pfam" id="PF20316">
    <property type="entry name" value="DUF6612"/>
    <property type="match status" value="1"/>
</dbReference>
<dbReference type="PROSITE" id="PS51257">
    <property type="entry name" value="PROKAR_LIPOPROTEIN"/>
    <property type="match status" value="1"/>
</dbReference>
<dbReference type="RefSeq" id="WP_378126665.1">
    <property type="nucleotide sequence ID" value="NZ_JBHSED010000013.1"/>
</dbReference>
<sequence length="294" mass="32222">MKGRSAVCRALGYIGLAGVLVVTACSSKQAQPAPALEKSAAPLQSSADEWLARAEAAAKKMTRYSFELRMDQHLGPDGDKARTNVLVDMTGRVEREPFRLDQTIDSDIDGEKSKLRTILTPEAYYMYLPEYEEWSKLSKQVSAENRATLSEFQADPERAIERIRGLAPNLEARRNGAEIVVGYEGTGPAAKPFVAGMLRSTLGLTESEGEIAAKLEVEKLSVVYRIDAERDWPLAYRIETKLAIELEPGQKSPIVQTVSGSYGKPNATSPIAVPDEALRAPDPDELGEQLELNE</sequence>